<gene>
    <name evidence="2" type="ORF">ACFQ2V_07660</name>
</gene>
<evidence type="ECO:0000256" key="1">
    <source>
        <dbReference type="SAM" id="MobiDB-lite"/>
    </source>
</evidence>
<evidence type="ECO:0000313" key="3">
    <source>
        <dbReference type="Proteomes" id="UP001597046"/>
    </source>
</evidence>
<name>A0ABW3MV98_9MICO</name>
<keyword evidence="3" id="KW-1185">Reference proteome</keyword>
<dbReference type="Proteomes" id="UP001597046">
    <property type="component" value="Unassembled WGS sequence"/>
</dbReference>
<dbReference type="RefSeq" id="WP_386052082.1">
    <property type="nucleotide sequence ID" value="NZ_JBHTKH010000004.1"/>
</dbReference>
<dbReference type="InterPro" id="IPR006311">
    <property type="entry name" value="TAT_signal"/>
</dbReference>
<protein>
    <submittedName>
        <fullName evidence="2">Uncharacterized protein</fullName>
    </submittedName>
</protein>
<sequence>MDTTPLPDRPVPPMSRGGYRSSLRRGLRAAGAAVAVAFVGTAALGAGQAHAAGVAGGLTPVRSATQPAPPPHPHRDDAAHPANLPPASTSAYRYSFRDGQLIEL</sequence>
<comment type="caution">
    <text evidence="2">The sequence shown here is derived from an EMBL/GenBank/DDBJ whole genome shotgun (WGS) entry which is preliminary data.</text>
</comment>
<feature type="region of interest" description="Disordered" evidence="1">
    <location>
        <begin position="57"/>
        <end position="91"/>
    </location>
</feature>
<organism evidence="2 3">
    <name type="scientific">Terrabacter terrigena</name>
    <dbReference type="NCBI Taxonomy" id="574718"/>
    <lineage>
        <taxon>Bacteria</taxon>
        <taxon>Bacillati</taxon>
        <taxon>Actinomycetota</taxon>
        <taxon>Actinomycetes</taxon>
        <taxon>Micrococcales</taxon>
        <taxon>Intrasporangiaceae</taxon>
        <taxon>Terrabacter</taxon>
    </lineage>
</organism>
<proteinExistence type="predicted"/>
<dbReference type="EMBL" id="JBHTKH010000004">
    <property type="protein sequence ID" value="MFD1054177.1"/>
    <property type="molecule type" value="Genomic_DNA"/>
</dbReference>
<dbReference type="PROSITE" id="PS51318">
    <property type="entry name" value="TAT"/>
    <property type="match status" value="1"/>
</dbReference>
<feature type="region of interest" description="Disordered" evidence="1">
    <location>
        <begin position="1"/>
        <end position="20"/>
    </location>
</feature>
<evidence type="ECO:0000313" key="2">
    <source>
        <dbReference type="EMBL" id="MFD1054177.1"/>
    </source>
</evidence>
<accession>A0ABW3MV98</accession>
<reference evidence="3" key="1">
    <citation type="journal article" date="2019" name="Int. J. Syst. Evol. Microbiol.">
        <title>The Global Catalogue of Microorganisms (GCM) 10K type strain sequencing project: providing services to taxonomists for standard genome sequencing and annotation.</title>
        <authorList>
            <consortium name="The Broad Institute Genomics Platform"/>
            <consortium name="The Broad Institute Genome Sequencing Center for Infectious Disease"/>
            <person name="Wu L."/>
            <person name="Ma J."/>
        </authorList>
    </citation>
    <scope>NUCLEOTIDE SEQUENCE [LARGE SCALE GENOMIC DNA]</scope>
    <source>
        <strain evidence="3">CCUG 57508</strain>
    </source>
</reference>